<comment type="similarity">
    <text evidence="2">Belongs to the acyl-CoA dehydrogenase family.</text>
</comment>
<evidence type="ECO:0000313" key="9">
    <source>
        <dbReference type="EMBL" id="MDI3422194.1"/>
    </source>
</evidence>
<dbReference type="InterPro" id="IPR046373">
    <property type="entry name" value="Acyl-CoA_Oxase/DH_mid-dom_sf"/>
</dbReference>
<evidence type="ECO:0000256" key="1">
    <source>
        <dbReference type="ARBA" id="ARBA00001974"/>
    </source>
</evidence>
<sequence>MDFSLGEELEAVRDLAREIFTDRASPDRLRAVESSATRVDDRLWGDLAGAGLLGAVLPEEAGGAGLGAGGLCVLLEEQGRRVAPVPLWPALVGALAVATHGDPSLRAQLLPPVVAGTARLTVALEEFGPADPGAPEVTATPTSSVGEGVHSAEGAPGWCLTGTKAVVPAASGAGHVLVSARTASGTGLFLVAGDAAGTTWEYAETTSHDLSGHLTLDGAPAEAVGAPGTGVVDWTVRHARAALAAIQLGVSQGALGHAADHLRERQQFGRPLATFQAVQHQLADCYIEIDAMRVTLWYAVDALGGGTSEAVCESAVLVAKWWAAEAGLNTVHRIQHLHGGIGVDTDYPVHRHFLWGKQLSSTLGGARADLTRLGDTLAEAVGGTAAS</sequence>
<dbReference type="Gene3D" id="1.20.140.10">
    <property type="entry name" value="Butyryl-CoA Dehydrogenase, subunit A, domain 3"/>
    <property type="match status" value="1"/>
</dbReference>
<dbReference type="EMBL" id="JASCIS010000033">
    <property type="protein sequence ID" value="MDI3422194.1"/>
    <property type="molecule type" value="Genomic_DNA"/>
</dbReference>
<evidence type="ECO:0000259" key="8">
    <source>
        <dbReference type="Pfam" id="PF02771"/>
    </source>
</evidence>
<keyword evidence="10" id="KW-1185">Reference proteome</keyword>
<dbReference type="SUPFAM" id="SSF47203">
    <property type="entry name" value="Acyl-CoA dehydrogenase C-terminal domain-like"/>
    <property type="match status" value="1"/>
</dbReference>
<evidence type="ECO:0000313" key="10">
    <source>
        <dbReference type="Proteomes" id="UP001237105"/>
    </source>
</evidence>
<dbReference type="Proteomes" id="UP001237105">
    <property type="component" value="Unassembled WGS sequence"/>
</dbReference>
<dbReference type="Gene3D" id="1.10.540.10">
    <property type="entry name" value="Acyl-CoA dehydrogenase/oxidase, N-terminal domain"/>
    <property type="match status" value="1"/>
</dbReference>
<reference evidence="9 10" key="1">
    <citation type="submission" date="2023-05" db="EMBL/GenBank/DDBJ databases">
        <title>Draft genome sequence of Streptomyces sp. B-S-A12 isolated from a cave soil in Thailand.</title>
        <authorList>
            <person name="Chamroensaksri N."/>
            <person name="Muangham S."/>
        </authorList>
    </citation>
    <scope>NUCLEOTIDE SEQUENCE [LARGE SCALE GENOMIC DNA]</scope>
    <source>
        <strain evidence="9 10">B-S-A12</strain>
    </source>
</reference>
<dbReference type="PANTHER" id="PTHR43884">
    <property type="entry name" value="ACYL-COA DEHYDROGENASE"/>
    <property type="match status" value="1"/>
</dbReference>
<keyword evidence="4" id="KW-0274">FAD</keyword>
<feature type="domain" description="Acyl-CoA dehydrogenase/oxidase N-terminal" evidence="8">
    <location>
        <begin position="7"/>
        <end position="116"/>
    </location>
</feature>
<gene>
    <name evidence="9" type="ORF">QIT00_27195</name>
</gene>
<dbReference type="InterPro" id="IPR009100">
    <property type="entry name" value="AcylCoA_DH/oxidase_NM_dom_sf"/>
</dbReference>
<dbReference type="InterPro" id="IPR009075">
    <property type="entry name" value="AcylCo_DH/oxidase_C"/>
</dbReference>
<keyword evidence="3" id="KW-0285">Flavoprotein</keyword>
<evidence type="ECO:0000256" key="6">
    <source>
        <dbReference type="SAM" id="MobiDB-lite"/>
    </source>
</evidence>
<comment type="caution">
    <text evidence="9">The sequence shown here is derived from an EMBL/GenBank/DDBJ whole genome shotgun (WGS) entry which is preliminary data.</text>
</comment>
<keyword evidence="5" id="KW-0560">Oxidoreductase</keyword>
<dbReference type="InterPro" id="IPR013786">
    <property type="entry name" value="AcylCoA_DH/ox_N"/>
</dbReference>
<dbReference type="Gene3D" id="2.40.110.10">
    <property type="entry name" value="Butyryl-CoA Dehydrogenase, subunit A, domain 2"/>
    <property type="match status" value="1"/>
</dbReference>
<comment type="cofactor">
    <cofactor evidence="1">
        <name>FAD</name>
        <dbReference type="ChEBI" id="CHEBI:57692"/>
    </cofactor>
</comment>
<proteinExistence type="inferred from homology"/>
<feature type="region of interest" description="Disordered" evidence="6">
    <location>
        <begin position="129"/>
        <end position="150"/>
    </location>
</feature>
<protein>
    <submittedName>
        <fullName evidence="9">Acyl-CoA dehydrogenase</fullName>
    </submittedName>
</protein>
<evidence type="ECO:0000256" key="2">
    <source>
        <dbReference type="ARBA" id="ARBA00009347"/>
    </source>
</evidence>
<dbReference type="SUPFAM" id="SSF56645">
    <property type="entry name" value="Acyl-CoA dehydrogenase NM domain-like"/>
    <property type="match status" value="1"/>
</dbReference>
<feature type="domain" description="Acyl-CoA dehydrogenase/oxidase C-terminal" evidence="7">
    <location>
        <begin position="228"/>
        <end position="356"/>
    </location>
</feature>
<dbReference type="RefSeq" id="WP_282538057.1">
    <property type="nucleotide sequence ID" value="NZ_JASCIS010000033.1"/>
</dbReference>
<name>A0ABT6T2U9_9ACTN</name>
<evidence type="ECO:0000256" key="5">
    <source>
        <dbReference type="ARBA" id="ARBA00023002"/>
    </source>
</evidence>
<dbReference type="InterPro" id="IPR036250">
    <property type="entry name" value="AcylCo_DH-like_C"/>
</dbReference>
<accession>A0ABT6T2U9</accession>
<dbReference type="InterPro" id="IPR037069">
    <property type="entry name" value="AcylCoA_DH/ox_N_sf"/>
</dbReference>
<evidence type="ECO:0000256" key="3">
    <source>
        <dbReference type="ARBA" id="ARBA00022630"/>
    </source>
</evidence>
<dbReference type="PANTHER" id="PTHR43884:SF20">
    <property type="entry name" value="ACYL-COA DEHYDROGENASE FADE28"/>
    <property type="match status" value="1"/>
</dbReference>
<evidence type="ECO:0000259" key="7">
    <source>
        <dbReference type="Pfam" id="PF00441"/>
    </source>
</evidence>
<dbReference type="Pfam" id="PF02771">
    <property type="entry name" value="Acyl-CoA_dh_N"/>
    <property type="match status" value="1"/>
</dbReference>
<dbReference type="Pfam" id="PF00441">
    <property type="entry name" value="Acyl-CoA_dh_1"/>
    <property type="match status" value="1"/>
</dbReference>
<evidence type="ECO:0000256" key="4">
    <source>
        <dbReference type="ARBA" id="ARBA00022827"/>
    </source>
</evidence>
<dbReference type="CDD" id="cd00567">
    <property type="entry name" value="ACAD"/>
    <property type="match status" value="1"/>
</dbReference>
<organism evidence="9 10">
    <name type="scientific">Streptomyces luteolus</name>
    <dbReference type="NCBI Taxonomy" id="3043615"/>
    <lineage>
        <taxon>Bacteria</taxon>
        <taxon>Bacillati</taxon>
        <taxon>Actinomycetota</taxon>
        <taxon>Actinomycetes</taxon>
        <taxon>Kitasatosporales</taxon>
        <taxon>Streptomycetaceae</taxon>
        <taxon>Streptomyces</taxon>
    </lineage>
</organism>